<dbReference type="AlphaFoldDB" id="A0A518EKV9"/>
<evidence type="ECO:0000313" key="4">
    <source>
        <dbReference type="Proteomes" id="UP000320390"/>
    </source>
</evidence>
<name>A0A518EKV9_9BACT</name>
<dbReference type="RefSeq" id="WP_145194124.1">
    <property type="nucleotide sequence ID" value="NZ_CP036434.1"/>
</dbReference>
<dbReference type="Proteomes" id="UP000320390">
    <property type="component" value="Chromosome"/>
</dbReference>
<gene>
    <name evidence="3" type="ORF">Poly30_01630</name>
</gene>
<keyword evidence="2" id="KW-1133">Transmembrane helix</keyword>
<feature type="region of interest" description="Disordered" evidence="1">
    <location>
        <begin position="68"/>
        <end position="100"/>
    </location>
</feature>
<feature type="transmembrane region" description="Helical" evidence="2">
    <location>
        <begin position="12"/>
        <end position="31"/>
    </location>
</feature>
<dbReference type="EMBL" id="CP036434">
    <property type="protein sequence ID" value="QDV04671.1"/>
    <property type="molecule type" value="Genomic_DNA"/>
</dbReference>
<proteinExistence type="predicted"/>
<keyword evidence="4" id="KW-1185">Reference proteome</keyword>
<organism evidence="3 4">
    <name type="scientific">Saltatorellus ferox</name>
    <dbReference type="NCBI Taxonomy" id="2528018"/>
    <lineage>
        <taxon>Bacteria</taxon>
        <taxon>Pseudomonadati</taxon>
        <taxon>Planctomycetota</taxon>
        <taxon>Planctomycetia</taxon>
        <taxon>Planctomycetia incertae sedis</taxon>
        <taxon>Saltatorellus</taxon>
    </lineage>
</organism>
<evidence type="ECO:0000256" key="1">
    <source>
        <dbReference type="SAM" id="MobiDB-lite"/>
    </source>
</evidence>
<reference evidence="3 4" key="1">
    <citation type="submission" date="2019-02" db="EMBL/GenBank/DDBJ databases">
        <title>Deep-cultivation of Planctomycetes and their phenomic and genomic characterization uncovers novel biology.</title>
        <authorList>
            <person name="Wiegand S."/>
            <person name="Jogler M."/>
            <person name="Boedeker C."/>
            <person name="Pinto D."/>
            <person name="Vollmers J."/>
            <person name="Rivas-Marin E."/>
            <person name="Kohn T."/>
            <person name="Peeters S.H."/>
            <person name="Heuer A."/>
            <person name="Rast P."/>
            <person name="Oberbeckmann S."/>
            <person name="Bunk B."/>
            <person name="Jeske O."/>
            <person name="Meyerdierks A."/>
            <person name="Storesund J.E."/>
            <person name="Kallscheuer N."/>
            <person name="Luecker S."/>
            <person name="Lage O.M."/>
            <person name="Pohl T."/>
            <person name="Merkel B.J."/>
            <person name="Hornburger P."/>
            <person name="Mueller R.-W."/>
            <person name="Bruemmer F."/>
            <person name="Labrenz M."/>
            <person name="Spormann A.M."/>
            <person name="Op den Camp H."/>
            <person name="Overmann J."/>
            <person name="Amann R."/>
            <person name="Jetten M.S.M."/>
            <person name="Mascher T."/>
            <person name="Medema M.H."/>
            <person name="Devos D.P."/>
            <person name="Kaster A.-K."/>
            <person name="Ovreas L."/>
            <person name="Rohde M."/>
            <person name="Galperin M.Y."/>
            <person name="Jogler C."/>
        </authorList>
    </citation>
    <scope>NUCLEOTIDE SEQUENCE [LARGE SCALE GENOMIC DNA]</scope>
    <source>
        <strain evidence="3 4">Poly30</strain>
    </source>
</reference>
<sequence>MAPSSSTKTPGSAILLFAVAAMIATGVFFVLRDDETQAAPVVQEAPAEAGEMEPPLPGAEDQLVEVEQVEGERLTEPVASSGVDSAGSLPTLEAPDAASPEAETAIAVTGRFVEYVNGVPAEMAFDGEIKVLIHANRRGKPVKVSVRGGRFELSLSRNGEGLWADGSGEVFGDDTSAMTVRVDPPESIAGRSMVLFDPAEGKVVGYSEAVPFGSQDLEVAVRSAATTELSVLDRETGAHLGKVDVFVSANGLSPRLDPADQSYTRIAEGSSSPVLLQPSGRLATSPNVTLVAVVKGYAWSMITVDLSQESQRSIELERAGELQVDFEGSLPRGAMLRLRRSNDLVSDRSAKAQGILYDALAPGEYQATVELGEWFRSPVILGTATAEVSAGALSKVTLSVSEVEPVVLASLGGTVFVPPAWEDDSPRFMLKQLSASKQGSQVRRQLSRHDLRPVEGSAGAYEFTLEGLETGQYSLTDGKRNFTETLELPPEGLSDFEFHVPAPVEVTLSVVDRATGEDVPEIERISWSPRRPEGVNGYSSASVERDPTTNQFLLRVPDCDFSARVSNHDYVSEAVEFTPVDGGELVLQVWRRAIVVLELRDGDRKIPWPDDAYPSMTDANGEPRYAMHGSGGREVWIGLDEAGTFLLTVPEVPGFEPQAPVEIQFEPGPRRTLVIQLIPK</sequence>
<accession>A0A518EKV9</accession>
<dbReference type="OrthoDB" id="298827at2"/>
<protein>
    <submittedName>
        <fullName evidence="3">Uncharacterized protein</fullName>
    </submittedName>
</protein>
<evidence type="ECO:0000256" key="2">
    <source>
        <dbReference type="SAM" id="Phobius"/>
    </source>
</evidence>
<evidence type="ECO:0000313" key="3">
    <source>
        <dbReference type="EMBL" id="QDV04671.1"/>
    </source>
</evidence>
<keyword evidence="2" id="KW-0812">Transmembrane</keyword>
<keyword evidence="2" id="KW-0472">Membrane</keyword>